<keyword evidence="1" id="KW-1015">Disulfide bond</keyword>
<name>A0A6M0QAM3_9BACI</name>
<dbReference type="Gene3D" id="3.40.30.10">
    <property type="entry name" value="Glutaredoxin"/>
    <property type="match status" value="1"/>
</dbReference>
<gene>
    <name evidence="3" type="ORF">G4D63_16305</name>
</gene>
<proteinExistence type="predicted"/>
<comment type="caution">
    <text evidence="3">The sequence shown here is derived from an EMBL/GenBank/DDBJ whole genome shotgun (WGS) entry which is preliminary data.</text>
</comment>
<evidence type="ECO:0000256" key="1">
    <source>
        <dbReference type="ARBA" id="ARBA00023157"/>
    </source>
</evidence>
<dbReference type="EMBL" id="JAAIWM010000006">
    <property type="protein sequence ID" value="NEY73297.1"/>
    <property type="molecule type" value="Genomic_DNA"/>
</dbReference>
<feature type="domain" description="Alkyl hydroperoxide reductase subunit C/ Thiol specific antioxidant" evidence="2">
    <location>
        <begin position="2"/>
        <end position="85"/>
    </location>
</feature>
<sequence length="110" mass="12682">MCQKQLVQLHENLEQFQDLGVKMYIVSADQPAQQKELVLALQERYDEVVPFVADPDLVLIDKMGMKNEDIAYRGYAILDQDGTVVLAKQNDHWGEQIDQTFEDISNELKK</sequence>
<accession>A0A6M0QAM3</accession>
<dbReference type="RefSeq" id="WP_163180771.1">
    <property type="nucleotide sequence ID" value="NZ_JAAIWM010000006.1"/>
</dbReference>
<dbReference type="Pfam" id="PF00578">
    <property type="entry name" value="AhpC-TSA"/>
    <property type="match status" value="1"/>
</dbReference>
<evidence type="ECO:0000313" key="3">
    <source>
        <dbReference type="EMBL" id="NEY73297.1"/>
    </source>
</evidence>
<dbReference type="SUPFAM" id="SSF52833">
    <property type="entry name" value="Thioredoxin-like"/>
    <property type="match status" value="1"/>
</dbReference>
<dbReference type="Proteomes" id="UP000481043">
    <property type="component" value="Unassembled WGS sequence"/>
</dbReference>
<dbReference type="InterPro" id="IPR000866">
    <property type="entry name" value="AhpC/TSA"/>
</dbReference>
<evidence type="ECO:0000259" key="2">
    <source>
        <dbReference type="Pfam" id="PF00578"/>
    </source>
</evidence>
<dbReference type="GO" id="GO:0016491">
    <property type="term" value="F:oxidoreductase activity"/>
    <property type="evidence" value="ECO:0007669"/>
    <property type="project" value="InterPro"/>
</dbReference>
<keyword evidence="4" id="KW-1185">Reference proteome</keyword>
<evidence type="ECO:0000313" key="4">
    <source>
        <dbReference type="Proteomes" id="UP000481043"/>
    </source>
</evidence>
<dbReference type="InterPro" id="IPR036249">
    <property type="entry name" value="Thioredoxin-like_sf"/>
</dbReference>
<dbReference type="AlphaFoldDB" id="A0A6M0QAM3"/>
<protein>
    <submittedName>
        <fullName evidence="3">Peroxiredoxin family protein</fullName>
    </submittedName>
</protein>
<dbReference type="GO" id="GO:0016209">
    <property type="term" value="F:antioxidant activity"/>
    <property type="evidence" value="ECO:0007669"/>
    <property type="project" value="InterPro"/>
</dbReference>
<reference evidence="3 4" key="1">
    <citation type="submission" date="2020-02" db="EMBL/GenBank/DDBJ databases">
        <title>Bacillus aquiflavi sp. nov., isolated from yellow water of strong flavor Chinese baijiu in Yibin region of China.</title>
        <authorList>
            <person name="Xie J."/>
        </authorList>
    </citation>
    <scope>NUCLEOTIDE SEQUENCE [LARGE SCALE GENOMIC DNA]</scope>
    <source>
        <strain evidence="3 4">SA4</strain>
    </source>
</reference>
<organism evidence="3 4">
    <name type="scientific">Bacillus mesophilus</name>
    <dbReference type="NCBI Taxonomy" id="1808955"/>
    <lineage>
        <taxon>Bacteria</taxon>
        <taxon>Bacillati</taxon>
        <taxon>Bacillota</taxon>
        <taxon>Bacilli</taxon>
        <taxon>Bacillales</taxon>
        <taxon>Bacillaceae</taxon>
        <taxon>Bacillus</taxon>
    </lineage>
</organism>